<gene>
    <name evidence="3" type="ORF">GQ466_13305</name>
</gene>
<dbReference type="OrthoDB" id="4382201at2"/>
<sequence length="496" mass="53855">MNNFISPKRGTSTVGLVRYLFGPGRSNEHTRQRVIAASVDLAVPDGLRLDHRADREQITELGRALDSLRQAMGIQVPGGHVWHCSISLPPEDSTPARRLSDAQWAEIVRTAVHRLGFEDGKAAPCRWLAVHHGTSAGGNEHVHLAVNLVREDGTLASTWNDRRKLSRLCAEFEQRYGLRVVQGRGGAGAPGLSRAELERAARRPGREPDRVLLARIVRGATTAADHEADFVDRLRDLGALVRPRYGSGGKDQVVGYSVALPTGGPAETVWFGGGRLGRDLTLPTLRQRWPDGSIENGQALAAWRQATQPRAVSAVSATYYTPIWATTAAKVLAEVGDQLRSVPADDHAAWAGVAREMSGILSIWSVRVEGRRPGNLAFVADALAQAARTRYDEPPPRIPRQARDLRKVAKAVATATSHSNGDWAQIMLIRQMLQLVQAIEDANHARTRALQAIASANTSRERLHALTRQTDLGISSASTMGRPARMMGRDAGFGIG</sequence>
<organism evidence="3 4">
    <name type="scientific">Actinomadura rayongensis</name>
    <dbReference type="NCBI Taxonomy" id="1429076"/>
    <lineage>
        <taxon>Bacteria</taxon>
        <taxon>Bacillati</taxon>
        <taxon>Actinomycetota</taxon>
        <taxon>Actinomycetes</taxon>
        <taxon>Streptosporangiales</taxon>
        <taxon>Thermomonosporaceae</taxon>
        <taxon>Actinomadura</taxon>
    </lineage>
</organism>
<evidence type="ECO:0000259" key="2">
    <source>
        <dbReference type="Pfam" id="PF03432"/>
    </source>
</evidence>
<protein>
    <submittedName>
        <fullName evidence="3">Relaxase/mobilization nuclease domain-containing protein</fullName>
    </submittedName>
</protein>
<feature type="domain" description="MobA/VirD2-like nuclease" evidence="2">
    <location>
        <begin position="78"/>
        <end position="178"/>
    </location>
</feature>
<evidence type="ECO:0000313" key="3">
    <source>
        <dbReference type="EMBL" id="MXQ65014.1"/>
    </source>
</evidence>
<reference evidence="3 4" key="1">
    <citation type="submission" date="2019-12" db="EMBL/GenBank/DDBJ databases">
        <title>Nocardia macrotermitis sp. nov. and Nocardia aurantia sp. nov., isolated from the gut of the fungus growing-termite Macrotermes natalensis.</title>
        <authorList>
            <person name="Christine B."/>
            <person name="Rene B."/>
        </authorList>
    </citation>
    <scope>NUCLEOTIDE SEQUENCE [LARGE SCALE GENOMIC DNA]</scope>
    <source>
        <strain evidence="3 4">DSM 102126</strain>
    </source>
</reference>
<evidence type="ECO:0000256" key="1">
    <source>
        <dbReference type="SAM" id="MobiDB-lite"/>
    </source>
</evidence>
<comment type="caution">
    <text evidence="3">The sequence shown here is derived from an EMBL/GenBank/DDBJ whole genome shotgun (WGS) entry which is preliminary data.</text>
</comment>
<accession>A0A6I4WDC9</accession>
<evidence type="ECO:0000313" key="4">
    <source>
        <dbReference type="Proteomes" id="UP000431901"/>
    </source>
</evidence>
<dbReference type="AlphaFoldDB" id="A0A6I4WDC9"/>
<proteinExistence type="predicted"/>
<dbReference type="Proteomes" id="UP000431901">
    <property type="component" value="Unassembled WGS sequence"/>
</dbReference>
<keyword evidence="4" id="KW-1185">Reference proteome</keyword>
<feature type="region of interest" description="Disordered" evidence="1">
    <location>
        <begin position="476"/>
        <end position="496"/>
    </location>
</feature>
<name>A0A6I4WDC9_9ACTN</name>
<dbReference type="InterPro" id="IPR005094">
    <property type="entry name" value="Endonuclease_MobA/VirD2"/>
</dbReference>
<dbReference type="Pfam" id="PF03432">
    <property type="entry name" value="Relaxase"/>
    <property type="match status" value="1"/>
</dbReference>
<dbReference type="RefSeq" id="WP_161103166.1">
    <property type="nucleotide sequence ID" value="NZ_JBHLYI010000001.1"/>
</dbReference>
<dbReference type="EMBL" id="WUTW01000002">
    <property type="protein sequence ID" value="MXQ65014.1"/>
    <property type="molecule type" value="Genomic_DNA"/>
</dbReference>